<protein>
    <submittedName>
        <fullName evidence="2">Helix-turn-helix domain-containing protein</fullName>
    </submittedName>
</protein>
<dbReference type="Proteomes" id="UP000284841">
    <property type="component" value="Unassembled WGS sequence"/>
</dbReference>
<dbReference type="OrthoDB" id="9808428at2"/>
<dbReference type="PROSITE" id="PS50943">
    <property type="entry name" value="HTH_CROC1"/>
    <property type="match status" value="1"/>
</dbReference>
<proteinExistence type="predicted"/>
<dbReference type="InterPro" id="IPR011335">
    <property type="entry name" value="Restrct_endonuc-II-like"/>
</dbReference>
<dbReference type="InterPro" id="IPR008538">
    <property type="entry name" value="Uma2"/>
</dbReference>
<dbReference type="InterPro" id="IPR001387">
    <property type="entry name" value="Cro/C1-type_HTH"/>
</dbReference>
<dbReference type="Pfam" id="PF05685">
    <property type="entry name" value="Uma2"/>
    <property type="match status" value="1"/>
</dbReference>
<evidence type="ECO:0000313" key="2">
    <source>
        <dbReference type="EMBL" id="RHJ89443.1"/>
    </source>
</evidence>
<gene>
    <name evidence="2" type="ORF">DW099_02380</name>
</gene>
<evidence type="ECO:0000259" key="1">
    <source>
        <dbReference type="PROSITE" id="PS50943"/>
    </source>
</evidence>
<dbReference type="PANTHER" id="PTHR34107">
    <property type="entry name" value="SLL0198 PROTEIN-RELATED"/>
    <property type="match status" value="1"/>
</dbReference>
<dbReference type="Gene3D" id="1.10.260.40">
    <property type="entry name" value="lambda repressor-like DNA-binding domains"/>
    <property type="match status" value="1"/>
</dbReference>
<name>A0A415E6P2_9FIRM</name>
<dbReference type="InterPro" id="IPR012296">
    <property type="entry name" value="Nuclease_put_TT1808"/>
</dbReference>
<accession>A0A415E6P2</accession>
<dbReference type="SMART" id="SM00530">
    <property type="entry name" value="HTH_XRE"/>
    <property type="match status" value="1"/>
</dbReference>
<dbReference type="InterPro" id="IPR010982">
    <property type="entry name" value="Lambda_DNA-bd_dom_sf"/>
</dbReference>
<organism evidence="2 3">
    <name type="scientific">Emergencia timonensis</name>
    <dbReference type="NCBI Taxonomy" id="1776384"/>
    <lineage>
        <taxon>Bacteria</taxon>
        <taxon>Bacillati</taxon>
        <taxon>Bacillota</taxon>
        <taxon>Clostridia</taxon>
        <taxon>Peptostreptococcales</taxon>
        <taxon>Anaerovoracaceae</taxon>
        <taxon>Emergencia</taxon>
    </lineage>
</organism>
<feature type="domain" description="HTH cro/C1-type" evidence="1">
    <location>
        <begin position="6"/>
        <end position="61"/>
    </location>
</feature>
<dbReference type="Gene3D" id="3.90.1570.10">
    <property type="entry name" value="tt1808, chain A"/>
    <property type="match status" value="1"/>
</dbReference>
<dbReference type="GO" id="GO:0003677">
    <property type="term" value="F:DNA binding"/>
    <property type="evidence" value="ECO:0007669"/>
    <property type="project" value="InterPro"/>
</dbReference>
<keyword evidence="3" id="KW-1185">Reference proteome</keyword>
<dbReference type="EMBL" id="QRMS01000001">
    <property type="protein sequence ID" value="RHJ89443.1"/>
    <property type="molecule type" value="Genomic_DNA"/>
</dbReference>
<sequence length="262" mass="29971">MTIQEMKRRKRELGYSNAKVAELSGVPLGTVQKIFSGETSYPRYATLQALEQVLGEPSSTTGKCFVNETTAPYLTKKQGDYTLKDYYAFPEDYRIELIDGVIYNMTSPASAHQLIAGYIYNQLFNHITGKHGDCLPMISPIDVQLDCDNKTMVEPDVIVVCDRNKVIKRCVYGAPDFVLEVLSPSTKKKDMIVKLNKYMNAGVREYWMIDPDKKVVSIYDFEHEDYPLICGFEDNVTVSILDGQCQIDFRKMYNYISFLYED</sequence>
<dbReference type="PANTHER" id="PTHR34107:SF4">
    <property type="entry name" value="SLL1222 PROTEIN"/>
    <property type="match status" value="1"/>
</dbReference>
<reference evidence="2 3" key="1">
    <citation type="submission" date="2018-08" db="EMBL/GenBank/DDBJ databases">
        <title>A genome reference for cultivated species of the human gut microbiota.</title>
        <authorList>
            <person name="Zou Y."/>
            <person name="Xue W."/>
            <person name="Luo G."/>
        </authorList>
    </citation>
    <scope>NUCLEOTIDE SEQUENCE [LARGE SCALE GENOMIC DNA]</scope>
    <source>
        <strain evidence="2 3">AM07-24</strain>
    </source>
</reference>
<dbReference type="CDD" id="cd06260">
    <property type="entry name" value="DUF820-like"/>
    <property type="match status" value="1"/>
</dbReference>
<dbReference type="Pfam" id="PF01381">
    <property type="entry name" value="HTH_3"/>
    <property type="match status" value="1"/>
</dbReference>
<dbReference type="SUPFAM" id="SSF47413">
    <property type="entry name" value="lambda repressor-like DNA-binding domains"/>
    <property type="match status" value="1"/>
</dbReference>
<dbReference type="AlphaFoldDB" id="A0A415E6P2"/>
<comment type="caution">
    <text evidence="2">The sequence shown here is derived from an EMBL/GenBank/DDBJ whole genome shotgun (WGS) entry which is preliminary data.</text>
</comment>
<dbReference type="RefSeq" id="WP_118333566.1">
    <property type="nucleotide sequence ID" value="NZ_AP025567.1"/>
</dbReference>
<dbReference type="STRING" id="1776384.GCA_900086585_02788"/>
<dbReference type="SUPFAM" id="SSF52980">
    <property type="entry name" value="Restriction endonuclease-like"/>
    <property type="match status" value="1"/>
</dbReference>
<evidence type="ECO:0000313" key="3">
    <source>
        <dbReference type="Proteomes" id="UP000284841"/>
    </source>
</evidence>
<dbReference type="CDD" id="cd00093">
    <property type="entry name" value="HTH_XRE"/>
    <property type="match status" value="1"/>
</dbReference>